<feature type="transmembrane region" description="Helical" evidence="1">
    <location>
        <begin position="139"/>
        <end position="155"/>
    </location>
</feature>
<evidence type="ECO:0000256" key="2">
    <source>
        <dbReference type="SAM" id="SignalP"/>
    </source>
</evidence>
<evidence type="ECO:0000313" key="5">
    <source>
        <dbReference type="WBParaSite" id="SRAE_1000049900.1"/>
    </source>
</evidence>
<feature type="signal peptide" evidence="2">
    <location>
        <begin position="1"/>
        <end position="19"/>
    </location>
</feature>
<dbReference type="WormBase" id="SRAE_1000049900">
    <property type="protein sequence ID" value="SRP09951"/>
    <property type="gene ID" value="WBGene00257096"/>
</dbReference>
<dbReference type="AlphaFoldDB" id="A0A090KXV3"/>
<protein>
    <submittedName>
        <fullName evidence="5">Caenorhabditis elegans ly-6-related family-containing protein</fullName>
    </submittedName>
</protein>
<dbReference type="GeneID" id="36374591"/>
<dbReference type="CTD" id="36374591"/>
<keyword evidence="4" id="KW-1185">Reference proteome</keyword>
<accession>A0A090KXV3</accession>
<reference evidence="5" key="2">
    <citation type="submission" date="2020-12" db="UniProtKB">
        <authorList>
            <consortium name="WormBaseParasite"/>
        </authorList>
    </citation>
    <scope>IDENTIFICATION</scope>
</reference>
<dbReference type="WBParaSite" id="SRAE_1000049900.1">
    <property type="protein sequence ID" value="SRAE_1000049900.1"/>
    <property type="gene ID" value="WBGene00257096"/>
</dbReference>
<dbReference type="RefSeq" id="XP_024501428.1">
    <property type="nucleotide sequence ID" value="XM_024647339.1"/>
</dbReference>
<gene>
    <name evidence="3 5 6" type="ORF">SRAE_1000049900</name>
</gene>
<evidence type="ECO:0000256" key="1">
    <source>
        <dbReference type="SAM" id="Phobius"/>
    </source>
</evidence>
<dbReference type="Proteomes" id="UP000035682">
    <property type="component" value="Unplaced"/>
</dbReference>
<keyword evidence="1" id="KW-0472">Membrane</keyword>
<feature type="chain" id="PRO_5015030182" evidence="2">
    <location>
        <begin position="20"/>
        <end position="156"/>
    </location>
</feature>
<keyword evidence="1" id="KW-0812">Transmembrane</keyword>
<name>A0A090KXV3_STRRB</name>
<keyword evidence="2" id="KW-0732">Signal</keyword>
<sequence length="156" mass="18329">MQLNNLFFVFIILILPIYSEKLKCYTGLKSGNLENKEKIAASRFRQVNCTTKFCGLFTFKKMDGIFDEYETASCASESTCNKFKKSKIVRVKEVPDIEIERIYGMKKYRLTKEELEIRTDIEMTCCDTEFCNYAYKPTYFIQILIAISVFSLFFIH</sequence>
<evidence type="ECO:0000313" key="4">
    <source>
        <dbReference type="Proteomes" id="UP000035682"/>
    </source>
</evidence>
<evidence type="ECO:0000313" key="6">
    <source>
        <dbReference type="WormBase" id="SRAE_1000049900"/>
    </source>
</evidence>
<keyword evidence="1" id="KW-1133">Transmembrane helix</keyword>
<dbReference type="EMBL" id="LN609528">
    <property type="protein sequence ID" value="CEF62226.1"/>
    <property type="molecule type" value="Genomic_DNA"/>
</dbReference>
<proteinExistence type="predicted"/>
<evidence type="ECO:0000313" key="3">
    <source>
        <dbReference type="EMBL" id="CEF62226.1"/>
    </source>
</evidence>
<organism evidence="3">
    <name type="scientific">Strongyloides ratti</name>
    <name type="common">Parasitic roundworm</name>
    <dbReference type="NCBI Taxonomy" id="34506"/>
    <lineage>
        <taxon>Eukaryota</taxon>
        <taxon>Metazoa</taxon>
        <taxon>Ecdysozoa</taxon>
        <taxon>Nematoda</taxon>
        <taxon>Chromadorea</taxon>
        <taxon>Rhabditida</taxon>
        <taxon>Tylenchina</taxon>
        <taxon>Panagrolaimomorpha</taxon>
        <taxon>Strongyloidoidea</taxon>
        <taxon>Strongyloididae</taxon>
        <taxon>Strongyloides</taxon>
    </lineage>
</organism>
<reference evidence="3 4" key="1">
    <citation type="submission" date="2014-09" db="EMBL/GenBank/DDBJ databases">
        <authorList>
            <person name="Martin A.A."/>
        </authorList>
    </citation>
    <scope>NUCLEOTIDE SEQUENCE</scope>
    <source>
        <strain evidence="4">ED321</strain>
        <strain evidence="3">ED321 Heterogonic</strain>
    </source>
</reference>